<evidence type="ECO:0000256" key="1">
    <source>
        <dbReference type="ARBA" id="ARBA00004651"/>
    </source>
</evidence>
<keyword evidence="6 7" id="KW-0472">Membrane</keyword>
<protein>
    <submittedName>
        <fullName evidence="9">Sugar ABC transporter permease</fullName>
    </submittedName>
</protein>
<evidence type="ECO:0000259" key="8">
    <source>
        <dbReference type="PROSITE" id="PS50928"/>
    </source>
</evidence>
<evidence type="ECO:0000256" key="7">
    <source>
        <dbReference type="RuleBase" id="RU363032"/>
    </source>
</evidence>
<feature type="transmembrane region" description="Helical" evidence="7">
    <location>
        <begin position="234"/>
        <end position="259"/>
    </location>
</feature>
<dbReference type="CDD" id="cd06261">
    <property type="entry name" value="TM_PBP2"/>
    <property type="match status" value="1"/>
</dbReference>
<dbReference type="PANTHER" id="PTHR30193">
    <property type="entry name" value="ABC TRANSPORTER PERMEASE PROTEIN"/>
    <property type="match status" value="1"/>
</dbReference>
<feature type="transmembrane region" description="Helical" evidence="7">
    <location>
        <begin position="43"/>
        <end position="64"/>
    </location>
</feature>
<sequence length="325" mass="35605">MDISAYLDRFGLLAVGLVAFIAILLALYGLAELASRRDRSRAVAFVFLTPAVLFLLIGLVYPALRTIVMSFFNADGTAFVGMENYSWAVTDPDALQILINTALWIIIVPLVSTALGLVYAVLIDGRAGERTYKALVFLPMGISFVGASIIWKFVYQYSGTGGNQIGLLNAVLVNLGIPPVNWLNEAPWNNFLLMVVLVWIEVGFATVVLSAALKGVPIEMIEAARIDGAKPSQIFWSITVPSIRSAILVVAVTVFIATLKLFDIVRAMTQGHHKTDVLAHNMVEQAFRLNNDGRGATLAVLLFLLVVPVVIYQVRNMRRQELEAR</sequence>
<feature type="transmembrane region" description="Helical" evidence="7">
    <location>
        <begin position="134"/>
        <end position="154"/>
    </location>
</feature>
<dbReference type="AlphaFoldDB" id="A0A9X3P787"/>
<dbReference type="Proteomes" id="UP001146067">
    <property type="component" value="Unassembled WGS sequence"/>
</dbReference>
<keyword evidence="4 7" id="KW-0812">Transmembrane</keyword>
<dbReference type="Pfam" id="PF00528">
    <property type="entry name" value="BPD_transp_1"/>
    <property type="match status" value="1"/>
</dbReference>
<dbReference type="InterPro" id="IPR000515">
    <property type="entry name" value="MetI-like"/>
</dbReference>
<keyword evidence="10" id="KW-1185">Reference proteome</keyword>
<evidence type="ECO:0000313" key="10">
    <source>
        <dbReference type="Proteomes" id="UP001146067"/>
    </source>
</evidence>
<reference evidence="9" key="1">
    <citation type="submission" date="2022-12" db="EMBL/GenBank/DDBJ databases">
        <title>Gycomyces niveus sp.nov.,a novel actinomycete isolated from soil in Shouguan.</title>
        <authorList>
            <person name="Yang X."/>
        </authorList>
    </citation>
    <scope>NUCLEOTIDE SEQUENCE</scope>
    <source>
        <strain evidence="9">NEAU-A15</strain>
    </source>
</reference>
<dbReference type="PROSITE" id="PS50928">
    <property type="entry name" value="ABC_TM1"/>
    <property type="match status" value="1"/>
</dbReference>
<dbReference type="GO" id="GO:0005886">
    <property type="term" value="C:plasma membrane"/>
    <property type="evidence" value="ECO:0007669"/>
    <property type="project" value="UniProtKB-SubCell"/>
</dbReference>
<evidence type="ECO:0000256" key="4">
    <source>
        <dbReference type="ARBA" id="ARBA00022692"/>
    </source>
</evidence>
<organism evidence="9 10">
    <name type="scientific">Glycomyces luteolus</name>
    <dbReference type="NCBI Taxonomy" id="2670330"/>
    <lineage>
        <taxon>Bacteria</taxon>
        <taxon>Bacillati</taxon>
        <taxon>Actinomycetota</taxon>
        <taxon>Actinomycetes</taxon>
        <taxon>Glycomycetales</taxon>
        <taxon>Glycomycetaceae</taxon>
        <taxon>Glycomyces</taxon>
    </lineage>
</organism>
<dbReference type="SUPFAM" id="SSF161098">
    <property type="entry name" value="MetI-like"/>
    <property type="match status" value="1"/>
</dbReference>
<name>A0A9X3P787_9ACTN</name>
<comment type="caution">
    <text evidence="9">The sequence shown here is derived from an EMBL/GenBank/DDBJ whole genome shotgun (WGS) entry which is preliminary data.</text>
</comment>
<feature type="transmembrane region" description="Helical" evidence="7">
    <location>
        <begin position="12"/>
        <end position="31"/>
    </location>
</feature>
<dbReference type="PANTHER" id="PTHR30193:SF18">
    <property type="entry name" value="OSMOPROTECTIVE COMPOUNDS UPTAKE PERMEASE PROTEIN GGTC"/>
    <property type="match status" value="1"/>
</dbReference>
<dbReference type="InterPro" id="IPR051393">
    <property type="entry name" value="ABC_transporter_permease"/>
</dbReference>
<evidence type="ECO:0000256" key="6">
    <source>
        <dbReference type="ARBA" id="ARBA00023136"/>
    </source>
</evidence>
<evidence type="ECO:0000256" key="2">
    <source>
        <dbReference type="ARBA" id="ARBA00022448"/>
    </source>
</evidence>
<feature type="domain" description="ABC transmembrane type-1" evidence="8">
    <location>
        <begin position="98"/>
        <end position="315"/>
    </location>
</feature>
<evidence type="ECO:0000256" key="3">
    <source>
        <dbReference type="ARBA" id="ARBA00022475"/>
    </source>
</evidence>
<dbReference type="Gene3D" id="1.10.3720.10">
    <property type="entry name" value="MetI-like"/>
    <property type="match status" value="1"/>
</dbReference>
<dbReference type="GO" id="GO:0055085">
    <property type="term" value="P:transmembrane transport"/>
    <property type="evidence" value="ECO:0007669"/>
    <property type="project" value="InterPro"/>
</dbReference>
<comment type="similarity">
    <text evidence="7">Belongs to the binding-protein-dependent transport system permease family.</text>
</comment>
<feature type="transmembrane region" description="Helical" evidence="7">
    <location>
        <begin position="296"/>
        <end position="315"/>
    </location>
</feature>
<evidence type="ECO:0000256" key="5">
    <source>
        <dbReference type="ARBA" id="ARBA00022989"/>
    </source>
</evidence>
<proteinExistence type="inferred from homology"/>
<feature type="transmembrane region" description="Helical" evidence="7">
    <location>
        <begin position="97"/>
        <end position="122"/>
    </location>
</feature>
<feature type="transmembrane region" description="Helical" evidence="7">
    <location>
        <begin position="191"/>
        <end position="213"/>
    </location>
</feature>
<keyword evidence="3" id="KW-1003">Cell membrane</keyword>
<gene>
    <name evidence="9" type="ORF">O1R50_07170</name>
</gene>
<dbReference type="InterPro" id="IPR035906">
    <property type="entry name" value="MetI-like_sf"/>
</dbReference>
<keyword evidence="2 7" id="KW-0813">Transport</keyword>
<dbReference type="RefSeq" id="WP_270109227.1">
    <property type="nucleotide sequence ID" value="NZ_JAPZVP010000004.1"/>
</dbReference>
<accession>A0A9X3P787</accession>
<keyword evidence="5 7" id="KW-1133">Transmembrane helix</keyword>
<evidence type="ECO:0000313" key="9">
    <source>
        <dbReference type="EMBL" id="MDA1359394.1"/>
    </source>
</evidence>
<dbReference type="EMBL" id="JAPZVP010000004">
    <property type="protein sequence ID" value="MDA1359394.1"/>
    <property type="molecule type" value="Genomic_DNA"/>
</dbReference>
<comment type="subcellular location">
    <subcellularLocation>
        <location evidence="1 7">Cell membrane</location>
        <topology evidence="1 7">Multi-pass membrane protein</topology>
    </subcellularLocation>
</comment>